<keyword evidence="2" id="KW-0378">Hydrolase</keyword>
<keyword evidence="6" id="KW-1185">Reference proteome</keyword>
<dbReference type="SUPFAM" id="SSF51445">
    <property type="entry name" value="(Trans)glycosidases"/>
    <property type="match status" value="1"/>
</dbReference>
<dbReference type="KEGG" id="vao:FA707_04045"/>
<gene>
    <name evidence="5" type="ORF">FA707_04045</name>
</gene>
<reference evidence="5 6" key="1">
    <citation type="submission" date="2019-04" db="EMBL/GenBank/DDBJ databases">
        <title>Vagococcus sp. nov., isolated from faeces of yaks (Bos grunniens).</title>
        <authorList>
            <person name="Ge Y."/>
        </authorList>
    </citation>
    <scope>NUCLEOTIDE SEQUENCE [LARGE SCALE GENOMIC DNA]</scope>
    <source>
        <strain evidence="5 6">MN-17</strain>
    </source>
</reference>
<organism evidence="5 6">
    <name type="scientific">Vagococcus zengguangii</name>
    <dbReference type="NCBI Taxonomy" id="2571750"/>
    <lineage>
        <taxon>Bacteria</taxon>
        <taxon>Bacillati</taxon>
        <taxon>Bacillota</taxon>
        <taxon>Bacilli</taxon>
        <taxon>Lactobacillales</taxon>
        <taxon>Enterococcaceae</taxon>
        <taxon>Vagococcus</taxon>
    </lineage>
</organism>
<dbReference type="GO" id="GO:0005975">
    <property type="term" value="P:carbohydrate metabolic process"/>
    <property type="evidence" value="ECO:0007669"/>
    <property type="project" value="InterPro"/>
</dbReference>
<dbReference type="InterPro" id="IPR017853">
    <property type="entry name" value="GH"/>
</dbReference>
<proteinExistence type="inferred from homology"/>
<name>A0A4D7CST1_9ENTE</name>
<dbReference type="Proteomes" id="UP000298615">
    <property type="component" value="Chromosome"/>
</dbReference>
<feature type="domain" description="Glycoside Hydrolase 20C C-terminal" evidence="4">
    <location>
        <begin position="418"/>
        <end position="604"/>
    </location>
</feature>
<comment type="similarity">
    <text evidence="1">Belongs to the glycosyl hydrolase 20 family.</text>
</comment>
<dbReference type="Gene3D" id="3.20.20.80">
    <property type="entry name" value="Glycosidases"/>
    <property type="match status" value="1"/>
</dbReference>
<dbReference type="InterPro" id="IPR041063">
    <property type="entry name" value="Glyco_H_20C_C"/>
</dbReference>
<dbReference type="RefSeq" id="WP_136953018.1">
    <property type="nucleotide sequence ID" value="NZ_CP039712.1"/>
</dbReference>
<evidence type="ECO:0000313" key="6">
    <source>
        <dbReference type="Proteomes" id="UP000298615"/>
    </source>
</evidence>
<dbReference type="EMBL" id="CP039712">
    <property type="protein sequence ID" value="QCI86183.1"/>
    <property type="molecule type" value="Genomic_DNA"/>
</dbReference>
<dbReference type="PANTHER" id="PTHR21040:SF8">
    <property type="entry name" value="BCDNA.GH04120"/>
    <property type="match status" value="1"/>
</dbReference>
<dbReference type="Gene3D" id="1.20.120.670">
    <property type="entry name" value="N-acetyl-b-d-glucoasminidase"/>
    <property type="match status" value="1"/>
</dbReference>
<evidence type="ECO:0000256" key="1">
    <source>
        <dbReference type="ARBA" id="ARBA00006285"/>
    </source>
</evidence>
<feature type="domain" description="Glycoside hydrolase family 20 catalytic" evidence="3">
    <location>
        <begin position="141"/>
        <end position="274"/>
    </location>
</feature>
<sequence>MKNYQLSGDYHLSNELQQVITNYLGITFNSDGCQLILKQTSGKLLVTQTQEETMICFEKIPHLLRGLTYLAKSNNESLSIKEDIFFDSIGPMFDVSRNAVLKPAKVKELMTTSAFIGLDNCMLYMEDTYTIPDYPYFGYLRGQYTQAELKDLDAFANVLGVELIPSIQVLGHLRNPLKWNFANGMKDTEDILLVGADKTYEFLESAIKSVMSCFTTKKLHIGMDEAHTLGLGNYLKKNGFQNRFEIMNEHLTRVKAITDELGLDLQMWSDMFFRIGSKTGDYYDKEAVIPEEIIANIPDVSLVYWDYYNHKTEDYQQLIKTHRTLQKPIIFAGGIWTWNGIAPNYSKSIDTTNKGLAVCKEQGIKTVYATLWQDDGAETPIDTILLGLQLFAEHQFNQTVSQNALAEQFSLMQNQNSEDFLLLDLFDNTPGVAEYNAEASAASKLILYQDLFSGMYDLNLNEWPLKAHYEQLVKTFDNVTSQASIFEFYKILANICYQKVDLGIKIRTAYQTKDHSLMTEAVHTIEELHQLISQLATTHQDIWYSQNKFFGWEVLDIRYGGLLQRLTTNKNQLSLWLNDTSHPIDELEIDLLPFDGPYPMKKGAIIGRNLYQFIVSPGKLSDV</sequence>
<evidence type="ECO:0000259" key="3">
    <source>
        <dbReference type="Pfam" id="PF00728"/>
    </source>
</evidence>
<dbReference type="InterPro" id="IPR015883">
    <property type="entry name" value="Glyco_hydro_20_cat"/>
</dbReference>
<dbReference type="CDD" id="cd06565">
    <property type="entry name" value="GH20_GcnA-like"/>
    <property type="match status" value="1"/>
</dbReference>
<accession>A0A4D7CST1</accession>
<dbReference type="Pfam" id="PF18088">
    <property type="entry name" value="Glyco_H_20C_C"/>
    <property type="match status" value="1"/>
</dbReference>
<dbReference type="InterPro" id="IPR038901">
    <property type="entry name" value="HEXDC-like"/>
</dbReference>
<evidence type="ECO:0000259" key="4">
    <source>
        <dbReference type="Pfam" id="PF18088"/>
    </source>
</evidence>
<dbReference type="GO" id="GO:0004563">
    <property type="term" value="F:beta-N-acetylhexosaminidase activity"/>
    <property type="evidence" value="ECO:0007669"/>
    <property type="project" value="UniProtKB-ARBA"/>
</dbReference>
<evidence type="ECO:0000313" key="5">
    <source>
        <dbReference type="EMBL" id="QCI86183.1"/>
    </source>
</evidence>
<dbReference type="Pfam" id="PF00728">
    <property type="entry name" value="Glyco_hydro_20"/>
    <property type="match status" value="1"/>
</dbReference>
<dbReference type="AlphaFoldDB" id="A0A4D7CST1"/>
<protein>
    <submittedName>
        <fullName evidence="5">Beta-N-acetylhexosaminidase</fullName>
    </submittedName>
</protein>
<dbReference type="PANTHER" id="PTHR21040">
    <property type="entry name" value="BCDNA.GH04120"/>
    <property type="match status" value="1"/>
</dbReference>
<evidence type="ECO:0000256" key="2">
    <source>
        <dbReference type="ARBA" id="ARBA00022801"/>
    </source>
</evidence>